<evidence type="ECO:0000256" key="3">
    <source>
        <dbReference type="ARBA" id="ARBA00022692"/>
    </source>
</evidence>
<dbReference type="STRING" id="1291764.GCA_001311235_02051"/>
<evidence type="ECO:0000256" key="6">
    <source>
        <dbReference type="SAM" id="Phobius"/>
    </source>
</evidence>
<feature type="transmembrane region" description="Helical" evidence="6">
    <location>
        <begin position="230"/>
        <end position="252"/>
    </location>
</feature>
<gene>
    <name evidence="7" type="ORF">RT41_GL001324</name>
</gene>
<comment type="subcellular location">
    <subcellularLocation>
        <location evidence="1">Cell membrane</location>
        <topology evidence="1">Multi-pass membrane protein</topology>
    </subcellularLocation>
</comment>
<feature type="transmembrane region" description="Helical" evidence="6">
    <location>
        <begin position="160"/>
        <end position="182"/>
    </location>
</feature>
<sequence length="515" mass="59524">MRKERDFMRLINSVKNMTSAFFQMMISTLLGFCVRSVFIATLGLEYQGLNGLFSSILFMLSIAELGIGTAIIFNLYPLISQQETEKIKTLMHFYKICYRIVASVVSFIGLALLPFLKIMINFHGISENINLLYLLYLSSTVATYLFSYKRSMLYADQKNYVLNITDTMTSILMNIIFLFVLIKFRSYVVYLVVTLVFTILENLFISVYVDNKYPYLKEKKTEKLEAKVFSNFKLQIYGMFFHNVGNFAVFGTDNLIISKFLGLKVMGLYSNYLLVITSISTLLTAIITSLTASVGNLLTEKKTAKSFEIYQNISFINFWIYSFASISIFLLMQPFVILWLGKNELLSESILLVITINFYVQGQRKPIQLFQNASGIFYENRHIPVFESVINLISSILLVNYLGLSGVLLGTLLSTMVLYSYSFPKYIYQPVFHQKIKAYLIEQAGYLMLFLIILAMSWIVSACITRFNNTWIIFILNAILALFLPNLFFLFVFRKRSEFKYFENLLRDIFKGNLK</sequence>
<accession>A0A2A5RMB1</accession>
<dbReference type="InterPro" id="IPR050833">
    <property type="entry name" value="Poly_Biosynth_Transport"/>
</dbReference>
<evidence type="ECO:0000313" key="7">
    <source>
        <dbReference type="EMBL" id="PCS00437.1"/>
    </source>
</evidence>
<reference evidence="7 8" key="1">
    <citation type="submission" date="2014-12" db="EMBL/GenBank/DDBJ databases">
        <title>Draft genome sequences of 10 type strains of Lactococcus.</title>
        <authorList>
            <person name="Sun Z."/>
            <person name="Zhong Z."/>
            <person name="Liu W."/>
            <person name="Zhang W."/>
            <person name="Zhang H."/>
        </authorList>
    </citation>
    <scope>NUCLEOTIDE SEQUENCE [LARGE SCALE GENOMIC DNA]</scope>
    <source>
        <strain evidence="7 8">JCM 16395</strain>
    </source>
</reference>
<dbReference type="RefSeq" id="WP_245811593.1">
    <property type="nucleotide sequence ID" value="NZ_JXJU01000004.1"/>
</dbReference>
<evidence type="ECO:0000256" key="5">
    <source>
        <dbReference type="ARBA" id="ARBA00023136"/>
    </source>
</evidence>
<feature type="transmembrane region" description="Helical" evidence="6">
    <location>
        <begin position="21"/>
        <end position="44"/>
    </location>
</feature>
<keyword evidence="4 6" id="KW-1133">Transmembrane helix</keyword>
<evidence type="ECO:0000313" key="8">
    <source>
        <dbReference type="Proteomes" id="UP000218181"/>
    </source>
</evidence>
<name>A0A2A5RMB1_9LACT</name>
<comment type="caution">
    <text evidence="7">The sequence shown here is derived from an EMBL/GenBank/DDBJ whole genome shotgun (WGS) entry which is preliminary data.</text>
</comment>
<evidence type="ECO:0000256" key="2">
    <source>
        <dbReference type="ARBA" id="ARBA00022475"/>
    </source>
</evidence>
<keyword evidence="8" id="KW-1185">Reference proteome</keyword>
<feature type="transmembrane region" description="Helical" evidence="6">
    <location>
        <begin position="56"/>
        <end position="76"/>
    </location>
</feature>
<evidence type="ECO:0000256" key="4">
    <source>
        <dbReference type="ARBA" id="ARBA00022989"/>
    </source>
</evidence>
<feature type="transmembrane region" description="Helical" evidence="6">
    <location>
        <begin position="188"/>
        <end position="209"/>
    </location>
</feature>
<feature type="transmembrane region" description="Helical" evidence="6">
    <location>
        <begin position="471"/>
        <end position="493"/>
    </location>
</feature>
<organism evidence="7 8">
    <name type="scientific">Lactococcus fujiensis JCM 16395</name>
    <dbReference type="NCBI Taxonomy" id="1291764"/>
    <lineage>
        <taxon>Bacteria</taxon>
        <taxon>Bacillati</taxon>
        <taxon>Bacillota</taxon>
        <taxon>Bacilli</taxon>
        <taxon>Lactobacillales</taxon>
        <taxon>Streptococcaceae</taxon>
        <taxon>Lactococcus</taxon>
    </lineage>
</organism>
<evidence type="ECO:0000256" key="1">
    <source>
        <dbReference type="ARBA" id="ARBA00004651"/>
    </source>
</evidence>
<keyword evidence="3 6" id="KW-0812">Transmembrane</keyword>
<feature type="transmembrane region" description="Helical" evidence="6">
    <location>
        <begin position="318"/>
        <end position="339"/>
    </location>
</feature>
<protein>
    <submittedName>
        <fullName evidence="7">Membrane protein for polysaccharide transport</fullName>
    </submittedName>
</protein>
<feature type="transmembrane region" description="Helical" evidence="6">
    <location>
        <begin position="128"/>
        <end position="148"/>
    </location>
</feature>
<dbReference type="AlphaFoldDB" id="A0A2A5RMB1"/>
<dbReference type="EMBL" id="JXJU01000004">
    <property type="protein sequence ID" value="PCS00437.1"/>
    <property type="molecule type" value="Genomic_DNA"/>
</dbReference>
<keyword evidence="2" id="KW-1003">Cell membrane</keyword>
<dbReference type="Proteomes" id="UP000218181">
    <property type="component" value="Unassembled WGS sequence"/>
</dbReference>
<feature type="transmembrane region" description="Helical" evidence="6">
    <location>
        <begin position="272"/>
        <end position="298"/>
    </location>
</feature>
<proteinExistence type="predicted"/>
<dbReference type="GO" id="GO:0005886">
    <property type="term" value="C:plasma membrane"/>
    <property type="evidence" value="ECO:0007669"/>
    <property type="project" value="UniProtKB-SubCell"/>
</dbReference>
<feature type="transmembrane region" description="Helical" evidence="6">
    <location>
        <begin position="440"/>
        <end position="459"/>
    </location>
</feature>
<dbReference type="PANTHER" id="PTHR30250">
    <property type="entry name" value="PST FAMILY PREDICTED COLANIC ACID TRANSPORTER"/>
    <property type="match status" value="1"/>
</dbReference>
<dbReference type="PANTHER" id="PTHR30250:SF26">
    <property type="entry name" value="PSMA PROTEIN"/>
    <property type="match status" value="1"/>
</dbReference>
<keyword evidence="5 6" id="KW-0472">Membrane</keyword>
<feature type="transmembrane region" description="Helical" evidence="6">
    <location>
        <begin position="96"/>
        <end position="116"/>
    </location>
</feature>